<evidence type="ECO:0000259" key="8">
    <source>
        <dbReference type="Pfam" id="PF01529"/>
    </source>
</evidence>
<keyword evidence="12" id="KW-1185">Reference proteome</keyword>
<keyword evidence="2 7" id="KW-0808">Transferase</keyword>
<evidence type="ECO:0000313" key="9">
    <source>
        <dbReference type="EMBL" id="CDO64962.1"/>
    </source>
</evidence>
<evidence type="ECO:0000313" key="14">
    <source>
        <dbReference type="Proteomes" id="UP000240500"/>
    </source>
</evidence>
<dbReference type="EMBL" id="LT969574">
    <property type="protein sequence ID" value="SOV80089.1"/>
    <property type="molecule type" value="Genomic_DNA"/>
</dbReference>
<feature type="transmembrane region" description="Helical" evidence="7">
    <location>
        <begin position="180"/>
        <end position="202"/>
    </location>
</feature>
<evidence type="ECO:0000256" key="4">
    <source>
        <dbReference type="ARBA" id="ARBA00022989"/>
    </source>
</evidence>
<feature type="transmembrane region" description="Helical" evidence="7">
    <location>
        <begin position="36"/>
        <end position="55"/>
    </location>
</feature>
<evidence type="ECO:0000313" key="11">
    <source>
        <dbReference type="EMBL" id="SOV80089.1"/>
    </source>
</evidence>
<evidence type="ECO:0000256" key="7">
    <source>
        <dbReference type="RuleBase" id="RU079119"/>
    </source>
</evidence>
<dbReference type="InterPro" id="IPR001594">
    <property type="entry name" value="Palmitoyltrfase_DHHC"/>
</dbReference>
<reference evidence="10 13" key="3">
    <citation type="journal article" date="2016" name="Nat. Commun.">
        <title>Genomes of cryptic chimpanzee Plasmodium species reveal key evolutionary events leading to human malaria.</title>
        <authorList>
            <person name="Sundararaman S.A."/>
            <person name="Plenderleith L.J."/>
            <person name="Liu W."/>
            <person name="Loy D.E."/>
            <person name="Learn G.H."/>
            <person name="Li Y."/>
            <person name="Shaw K.S."/>
            <person name="Ayouba A."/>
            <person name="Peeters M."/>
            <person name="Speede S."/>
            <person name="Shaw G.M."/>
            <person name="Bushman F.D."/>
            <person name="Brisson D."/>
            <person name="Rayner J.C."/>
            <person name="Sharp P.M."/>
            <person name="Hahn B.H."/>
        </authorList>
    </citation>
    <scope>NUCLEOTIDE SEQUENCE [LARGE SCALE GENOMIC DNA]</scope>
    <source>
        <strain evidence="10 13">SY57</strain>
    </source>
</reference>
<dbReference type="Proteomes" id="UP000027581">
    <property type="component" value="Unassembled WGS sequence"/>
</dbReference>
<evidence type="ECO:0000313" key="13">
    <source>
        <dbReference type="Proteomes" id="UP000076359"/>
    </source>
</evidence>
<comment type="subcellular location">
    <subcellularLocation>
        <location evidence="1">Membrane</location>
        <topology evidence="1">Multi-pass membrane protein</topology>
    </subcellularLocation>
</comment>
<dbReference type="Pfam" id="PF01529">
    <property type="entry name" value="DHHC"/>
    <property type="match status" value="1"/>
</dbReference>
<dbReference type="EC" id="2.3.1.225" evidence="7"/>
<protein>
    <recommendedName>
        <fullName evidence="7">Palmitoyltransferase</fullName>
        <ecNumber evidence="7">2.3.1.225</ecNumber>
    </recommendedName>
</protein>
<dbReference type="PROSITE" id="PS50216">
    <property type="entry name" value="DHHC"/>
    <property type="match status" value="1"/>
</dbReference>
<keyword evidence="5 7" id="KW-0472">Membrane</keyword>
<dbReference type="EMBL" id="HG810772">
    <property type="protein sequence ID" value="CDO64962.1"/>
    <property type="molecule type" value="Genomic_DNA"/>
</dbReference>
<proteinExistence type="inferred from homology"/>
<dbReference type="Proteomes" id="UP000076359">
    <property type="component" value="Chromosome 11"/>
</dbReference>
<feature type="domain" description="Palmitoyltransferase DHHC" evidence="8">
    <location>
        <begin position="94"/>
        <end position="219"/>
    </location>
</feature>
<comment type="catalytic activity">
    <reaction evidence="7">
        <text>L-cysteinyl-[protein] + hexadecanoyl-CoA = S-hexadecanoyl-L-cysteinyl-[protein] + CoA</text>
        <dbReference type="Rhea" id="RHEA:36683"/>
        <dbReference type="Rhea" id="RHEA-COMP:10131"/>
        <dbReference type="Rhea" id="RHEA-COMP:11032"/>
        <dbReference type="ChEBI" id="CHEBI:29950"/>
        <dbReference type="ChEBI" id="CHEBI:57287"/>
        <dbReference type="ChEBI" id="CHEBI:57379"/>
        <dbReference type="ChEBI" id="CHEBI:74151"/>
        <dbReference type="EC" id="2.3.1.225"/>
    </reaction>
</comment>
<dbReference type="GeneID" id="30953875"/>
<comment type="similarity">
    <text evidence="7">Belongs to the DHHC palmitoyltransferase family.</text>
</comment>
<dbReference type="InterPro" id="IPR039859">
    <property type="entry name" value="PFA4/ZDH16/20/ERF2-like"/>
</dbReference>
<dbReference type="Proteomes" id="UP000240500">
    <property type="component" value="Chromosome 11"/>
</dbReference>
<dbReference type="VEuPathDB" id="PlasmoDB:PRCDC_1114300"/>
<dbReference type="GO" id="GO:0019706">
    <property type="term" value="F:protein-cysteine S-palmitoyltransferase activity"/>
    <property type="evidence" value="ECO:0007669"/>
    <property type="project" value="UniProtKB-EC"/>
</dbReference>
<dbReference type="OrthoDB" id="9909019at2759"/>
<dbReference type="AlphaFoldDB" id="A0A060RUI1"/>
<reference evidence="9" key="1">
    <citation type="submission" date="2014-01" db="EMBL/GenBank/DDBJ databases">
        <authorList>
            <person name="Aslett M."/>
        </authorList>
    </citation>
    <scope>NUCLEOTIDE SEQUENCE</scope>
    <source>
        <strain evidence="9">CDC</strain>
    </source>
</reference>
<organism evidence="9 12">
    <name type="scientific">Plasmodium reichenowi</name>
    <dbReference type="NCBI Taxonomy" id="5854"/>
    <lineage>
        <taxon>Eukaryota</taxon>
        <taxon>Sar</taxon>
        <taxon>Alveolata</taxon>
        <taxon>Apicomplexa</taxon>
        <taxon>Aconoidasida</taxon>
        <taxon>Haemosporida</taxon>
        <taxon>Plasmodiidae</taxon>
        <taxon>Plasmodium</taxon>
        <taxon>Plasmodium (Laverania)</taxon>
    </lineage>
</organism>
<gene>
    <name evidence="9" type="primary">DHHC9</name>
    <name evidence="9" type="ORF">PRCDC_1114300</name>
    <name evidence="11" type="ORF">PRG01_1113100</name>
    <name evidence="10" type="ORF">PRSY57_1114300</name>
</gene>
<sequence length="293" mass="34740">MNNYLAFFFITVLSLFIYISYIYTIQNVYLNNYSNIVRILLILFSIPFFICYYWSFAKCSIVNPGYVDDTWEINAEENNIPIEKRKIRNYVPNKYTICDKCDFLVRPERAHHCRTCNKCILKMDHHCPWIGTCVGEKNLKFFFLFLIYGFFTTSYISITVIPIFINALCAKEIQENSDRINHITLLITICTALTLTLALLFMNCQYIYFISKNITAIESSYSDMNPYDLGIYNNWKAVFDEFTWKWFFPLNVECAQKTNYLYPLNDKYMNIINTDMNDFLLDNNNENIKEDGD</sequence>
<evidence type="ECO:0000313" key="12">
    <source>
        <dbReference type="Proteomes" id="UP000027581"/>
    </source>
</evidence>
<evidence type="ECO:0000313" key="10">
    <source>
        <dbReference type="EMBL" id="KYN96488.1"/>
    </source>
</evidence>
<evidence type="ECO:0000256" key="6">
    <source>
        <dbReference type="ARBA" id="ARBA00023315"/>
    </source>
</evidence>
<dbReference type="PANTHER" id="PTHR12246">
    <property type="entry name" value="PALMITOYLTRANSFERASE ZDHHC16"/>
    <property type="match status" value="1"/>
</dbReference>
<comment type="domain">
    <text evidence="7">The DHHC domain is required for palmitoyltransferase activity.</text>
</comment>
<dbReference type="EMBL" id="LVLA01000012">
    <property type="protein sequence ID" value="KYN96488.1"/>
    <property type="molecule type" value="Genomic_DNA"/>
</dbReference>
<reference evidence="9" key="2">
    <citation type="submission" date="2014-05" db="EMBL/GenBank/DDBJ databases">
        <title>The genome sequences of chimpanzee malaria parasites reveal the path to human adaptation.</title>
        <authorList>
            <person name="Otto T.D."/>
            <person name="Rayner J.C."/>
            <person name="Boehme U."/>
            <person name="Pain A."/>
            <person name="Spottiswoode N."/>
            <person name="Sanders M."/>
            <person name="Quail M."/>
            <person name="Ollomo B."/>
            <person name="Renaud F."/>
            <person name="Thomas A.W."/>
            <person name="Prugnolle F."/>
            <person name="Conway D.J."/>
            <person name="Newbold C."/>
            <person name="Berriman M."/>
        </authorList>
    </citation>
    <scope>NUCLEOTIDE SEQUENCE [LARGE SCALE GENOMIC DNA]</scope>
    <source>
        <strain evidence="9">CDC</strain>
    </source>
</reference>
<evidence type="ECO:0000256" key="1">
    <source>
        <dbReference type="ARBA" id="ARBA00004141"/>
    </source>
</evidence>
<evidence type="ECO:0000256" key="3">
    <source>
        <dbReference type="ARBA" id="ARBA00022692"/>
    </source>
</evidence>
<dbReference type="GO" id="GO:0016020">
    <property type="term" value="C:membrane"/>
    <property type="evidence" value="ECO:0007669"/>
    <property type="project" value="UniProtKB-SubCell"/>
</dbReference>
<dbReference type="RefSeq" id="XP_019970305.1">
    <property type="nucleotide sequence ID" value="XM_020114936.1"/>
</dbReference>
<name>A0A060RUI1_PLARE</name>
<keyword evidence="4 7" id="KW-1133">Transmembrane helix</keyword>
<accession>A0A060RUI1</accession>
<reference evidence="11 14" key="4">
    <citation type="submission" date="2016-09" db="EMBL/GenBank/DDBJ databases">
        <authorList>
            <consortium name="Pathogen Informatics"/>
        </authorList>
    </citation>
    <scope>NUCLEOTIDE SEQUENCE [LARGE SCALE GENOMIC DNA]</scope>
</reference>
<dbReference type="VEuPathDB" id="PlasmoDB:PRG01_1113100"/>
<keyword evidence="6 7" id="KW-0012">Acyltransferase</keyword>
<evidence type="ECO:0000256" key="2">
    <source>
        <dbReference type="ARBA" id="ARBA00022679"/>
    </source>
</evidence>
<feature type="transmembrane region" description="Helical" evidence="7">
    <location>
        <begin position="141"/>
        <end position="168"/>
    </location>
</feature>
<feature type="transmembrane region" description="Helical" evidence="7">
    <location>
        <begin position="6"/>
        <end position="24"/>
    </location>
</feature>
<evidence type="ECO:0000256" key="5">
    <source>
        <dbReference type="ARBA" id="ARBA00023136"/>
    </source>
</evidence>
<dbReference type="KEGG" id="prei:PRSY57_1114300"/>
<keyword evidence="3 7" id="KW-0812">Transmembrane</keyword>